<accession>A0AAV4EHG1</accession>
<sequence>MNSIFMPAILAPLTDGQANYIIRSSPLRCGWGLAPLRAKSNGKLAVMQLPIASILRKKLSTPSPSRANLIMVMLGEAESTAEDWVIGNSFGI</sequence>
<evidence type="ECO:0000313" key="1">
    <source>
        <dbReference type="EMBL" id="GFR60244.1"/>
    </source>
</evidence>
<reference evidence="1 2" key="1">
    <citation type="journal article" date="2021" name="Elife">
        <title>Chloroplast acquisition without the gene transfer in kleptoplastic sea slugs, Plakobranchus ocellatus.</title>
        <authorList>
            <person name="Maeda T."/>
            <person name="Takahashi S."/>
            <person name="Yoshida T."/>
            <person name="Shimamura S."/>
            <person name="Takaki Y."/>
            <person name="Nagai Y."/>
            <person name="Toyoda A."/>
            <person name="Suzuki Y."/>
            <person name="Arimoto A."/>
            <person name="Ishii H."/>
            <person name="Satoh N."/>
            <person name="Nishiyama T."/>
            <person name="Hasebe M."/>
            <person name="Maruyama T."/>
            <person name="Minagawa J."/>
            <person name="Obokata J."/>
            <person name="Shigenobu S."/>
        </authorList>
    </citation>
    <scope>NUCLEOTIDE SEQUENCE [LARGE SCALE GENOMIC DNA]</scope>
</reference>
<keyword evidence="2" id="KW-1185">Reference proteome</keyword>
<evidence type="ECO:0000313" key="2">
    <source>
        <dbReference type="Proteomes" id="UP000762676"/>
    </source>
</evidence>
<dbReference type="AlphaFoldDB" id="A0AAV4EHG1"/>
<organism evidence="1 2">
    <name type="scientific">Elysia marginata</name>
    <dbReference type="NCBI Taxonomy" id="1093978"/>
    <lineage>
        <taxon>Eukaryota</taxon>
        <taxon>Metazoa</taxon>
        <taxon>Spiralia</taxon>
        <taxon>Lophotrochozoa</taxon>
        <taxon>Mollusca</taxon>
        <taxon>Gastropoda</taxon>
        <taxon>Heterobranchia</taxon>
        <taxon>Euthyneura</taxon>
        <taxon>Panpulmonata</taxon>
        <taxon>Sacoglossa</taxon>
        <taxon>Placobranchoidea</taxon>
        <taxon>Plakobranchidae</taxon>
        <taxon>Elysia</taxon>
    </lineage>
</organism>
<dbReference type="EMBL" id="BMAT01000132">
    <property type="protein sequence ID" value="GFR60244.1"/>
    <property type="molecule type" value="Genomic_DNA"/>
</dbReference>
<proteinExistence type="predicted"/>
<comment type="caution">
    <text evidence="1">The sequence shown here is derived from an EMBL/GenBank/DDBJ whole genome shotgun (WGS) entry which is preliminary data.</text>
</comment>
<dbReference type="Proteomes" id="UP000762676">
    <property type="component" value="Unassembled WGS sequence"/>
</dbReference>
<gene>
    <name evidence="1" type="ORF">ElyMa_000074300</name>
</gene>
<protein>
    <submittedName>
        <fullName evidence="1">Uncharacterized protein</fullName>
    </submittedName>
</protein>
<name>A0AAV4EHG1_9GAST</name>